<evidence type="ECO:0000256" key="5">
    <source>
        <dbReference type="ARBA" id="ARBA00023136"/>
    </source>
</evidence>
<feature type="chain" id="PRO_5013259078" evidence="7">
    <location>
        <begin position="27"/>
        <end position="203"/>
    </location>
</feature>
<evidence type="ECO:0000256" key="1">
    <source>
        <dbReference type="ARBA" id="ARBA00004651"/>
    </source>
</evidence>
<accession>A0A250KRY5</accession>
<feature type="transmembrane region" description="Helical" evidence="6">
    <location>
        <begin position="71"/>
        <end position="91"/>
    </location>
</feature>
<dbReference type="PANTHER" id="PTHR30086:SF20">
    <property type="entry name" value="ARGININE EXPORTER PROTEIN ARGO-RELATED"/>
    <property type="match status" value="1"/>
</dbReference>
<feature type="signal peptide" evidence="7">
    <location>
        <begin position="1"/>
        <end position="26"/>
    </location>
</feature>
<feature type="transmembrane region" description="Helical" evidence="6">
    <location>
        <begin position="36"/>
        <end position="64"/>
    </location>
</feature>
<feature type="transmembrane region" description="Helical" evidence="6">
    <location>
        <begin position="150"/>
        <end position="168"/>
    </location>
</feature>
<evidence type="ECO:0000313" key="9">
    <source>
        <dbReference type="Proteomes" id="UP000266313"/>
    </source>
</evidence>
<keyword evidence="5 6" id="KW-0472">Membrane</keyword>
<dbReference type="RefSeq" id="WP_197716741.1">
    <property type="nucleotide sequence ID" value="NZ_AP017928.1"/>
</dbReference>
<evidence type="ECO:0000256" key="3">
    <source>
        <dbReference type="ARBA" id="ARBA00022692"/>
    </source>
</evidence>
<dbReference type="Pfam" id="PF01810">
    <property type="entry name" value="LysE"/>
    <property type="match status" value="1"/>
</dbReference>
<dbReference type="GO" id="GO:0015171">
    <property type="term" value="F:amino acid transmembrane transporter activity"/>
    <property type="evidence" value="ECO:0007669"/>
    <property type="project" value="TreeGrafter"/>
</dbReference>
<dbReference type="PANTHER" id="PTHR30086">
    <property type="entry name" value="ARGININE EXPORTER PROTEIN ARGO"/>
    <property type="match status" value="1"/>
</dbReference>
<dbReference type="InterPro" id="IPR001123">
    <property type="entry name" value="LeuE-type"/>
</dbReference>
<organism evidence="8 9">
    <name type="scientific">Methylocaldum marinum</name>
    <dbReference type="NCBI Taxonomy" id="1432792"/>
    <lineage>
        <taxon>Bacteria</taxon>
        <taxon>Pseudomonadati</taxon>
        <taxon>Pseudomonadota</taxon>
        <taxon>Gammaproteobacteria</taxon>
        <taxon>Methylococcales</taxon>
        <taxon>Methylococcaceae</taxon>
        <taxon>Methylocaldum</taxon>
    </lineage>
</organism>
<evidence type="ECO:0000313" key="8">
    <source>
        <dbReference type="EMBL" id="BBA34367.1"/>
    </source>
</evidence>
<protein>
    <submittedName>
        <fullName evidence="8">Lysine exporter protein</fullName>
    </submittedName>
</protein>
<evidence type="ECO:0000256" key="6">
    <source>
        <dbReference type="SAM" id="Phobius"/>
    </source>
</evidence>
<comment type="subcellular location">
    <subcellularLocation>
        <location evidence="1">Cell membrane</location>
        <topology evidence="1">Multi-pass membrane protein</topology>
    </subcellularLocation>
</comment>
<evidence type="ECO:0000256" key="7">
    <source>
        <dbReference type="SAM" id="SignalP"/>
    </source>
</evidence>
<keyword evidence="3 6" id="KW-0812">Transmembrane</keyword>
<reference evidence="8 9" key="1">
    <citation type="submission" date="2016-12" db="EMBL/GenBank/DDBJ databases">
        <title>Genome sequencing of Methylocaldum marinum.</title>
        <authorList>
            <person name="Takeuchi M."/>
            <person name="Kamagata Y."/>
            <person name="Hiraoka S."/>
            <person name="Oshima K."/>
            <person name="Hattori M."/>
            <person name="Iwasaki W."/>
        </authorList>
    </citation>
    <scope>NUCLEOTIDE SEQUENCE [LARGE SCALE GENOMIC DNA]</scope>
    <source>
        <strain evidence="8 9">S8</strain>
    </source>
</reference>
<sequence length="203" mass="21175">MTFTNMATLFGAMAVLAAVPSVSVLAVSARSATHGFAHGACTAMGIVVGDLWFNLLAMLGLALLVEMTDGLFILIKYLGGTYLIWLGISLWRSRTKVSDFNDATRSSLLSSFMAGLLITLGDQKAVFFYLGFLPAFVDLSALSYSDAGLVMAITVVAVGGVKLGYAYAAHRAGTRITIRGGKTMSIAAAGVMIAAGIFLVAMA</sequence>
<evidence type="ECO:0000256" key="4">
    <source>
        <dbReference type="ARBA" id="ARBA00022989"/>
    </source>
</evidence>
<proteinExistence type="predicted"/>
<keyword evidence="7" id="KW-0732">Signal</keyword>
<keyword evidence="4 6" id="KW-1133">Transmembrane helix</keyword>
<dbReference type="AlphaFoldDB" id="A0A250KRY5"/>
<dbReference type="KEGG" id="mmai:sS8_2415"/>
<evidence type="ECO:0000256" key="2">
    <source>
        <dbReference type="ARBA" id="ARBA00022475"/>
    </source>
</evidence>
<keyword evidence="2" id="KW-1003">Cell membrane</keyword>
<dbReference type="GO" id="GO:0005886">
    <property type="term" value="C:plasma membrane"/>
    <property type="evidence" value="ECO:0007669"/>
    <property type="project" value="UniProtKB-SubCell"/>
</dbReference>
<feature type="transmembrane region" description="Helical" evidence="6">
    <location>
        <begin position="180"/>
        <end position="202"/>
    </location>
</feature>
<dbReference type="Proteomes" id="UP000266313">
    <property type="component" value="Chromosome"/>
</dbReference>
<dbReference type="EMBL" id="AP017928">
    <property type="protein sequence ID" value="BBA34367.1"/>
    <property type="molecule type" value="Genomic_DNA"/>
</dbReference>
<gene>
    <name evidence="8" type="ORF">sS8_2415</name>
</gene>
<name>A0A250KRY5_9GAMM</name>
<keyword evidence="9" id="KW-1185">Reference proteome</keyword>